<evidence type="ECO:0000256" key="1">
    <source>
        <dbReference type="ARBA" id="ARBA00004429"/>
    </source>
</evidence>
<evidence type="ECO:0000256" key="13">
    <source>
        <dbReference type="SAM" id="Phobius"/>
    </source>
</evidence>
<evidence type="ECO:0000313" key="14">
    <source>
        <dbReference type="EMBL" id="RIH93883.1"/>
    </source>
</evidence>
<feature type="transmembrane region" description="Helical" evidence="13">
    <location>
        <begin position="142"/>
        <end position="168"/>
    </location>
</feature>
<organism evidence="14 15">
    <name type="scientific">Meiothermus granaticius NBRC 107808</name>
    <dbReference type="NCBI Taxonomy" id="1227551"/>
    <lineage>
        <taxon>Bacteria</taxon>
        <taxon>Thermotogati</taxon>
        <taxon>Deinococcota</taxon>
        <taxon>Deinococci</taxon>
        <taxon>Thermales</taxon>
        <taxon>Thermaceae</taxon>
        <taxon>Meiothermus</taxon>
    </lineage>
</organism>
<evidence type="ECO:0000313" key="15">
    <source>
        <dbReference type="Proteomes" id="UP000266178"/>
    </source>
</evidence>
<dbReference type="GO" id="GO:0046872">
    <property type="term" value="F:metal ion binding"/>
    <property type="evidence" value="ECO:0007669"/>
    <property type="project" value="UniProtKB-KW"/>
</dbReference>
<evidence type="ECO:0000256" key="2">
    <source>
        <dbReference type="ARBA" id="ARBA00009137"/>
    </source>
</evidence>
<evidence type="ECO:0000256" key="6">
    <source>
        <dbReference type="ARBA" id="ARBA00022538"/>
    </source>
</evidence>
<feature type="transmembrane region" description="Helical" evidence="13">
    <location>
        <begin position="77"/>
        <end position="98"/>
    </location>
</feature>
<evidence type="ECO:0000256" key="9">
    <source>
        <dbReference type="ARBA" id="ARBA00022989"/>
    </source>
</evidence>
<dbReference type="OrthoDB" id="9810952at2"/>
<keyword evidence="5" id="KW-0997">Cell inner membrane</keyword>
<evidence type="ECO:0000256" key="8">
    <source>
        <dbReference type="ARBA" id="ARBA00022958"/>
    </source>
</evidence>
<dbReference type="PANTHER" id="PTHR32024">
    <property type="entry name" value="TRK SYSTEM POTASSIUM UPTAKE PROTEIN TRKG-RELATED"/>
    <property type="match status" value="1"/>
</dbReference>
<dbReference type="InterPro" id="IPR004772">
    <property type="entry name" value="TrkH"/>
</dbReference>
<comment type="subcellular location">
    <subcellularLocation>
        <location evidence="1">Cell inner membrane</location>
        <topology evidence="1">Multi-pass membrane protein</topology>
    </subcellularLocation>
</comment>
<dbReference type="RefSeq" id="WP_119355763.1">
    <property type="nucleotide sequence ID" value="NZ_BJXM01000004.1"/>
</dbReference>
<dbReference type="GO" id="GO:0015379">
    <property type="term" value="F:potassium:chloride symporter activity"/>
    <property type="evidence" value="ECO:0007669"/>
    <property type="project" value="InterPro"/>
</dbReference>
<keyword evidence="12" id="KW-0479">Metal-binding</keyword>
<name>A0A399FCD7_9DEIN</name>
<evidence type="ECO:0000256" key="11">
    <source>
        <dbReference type="ARBA" id="ARBA00023136"/>
    </source>
</evidence>
<proteinExistence type="inferred from homology"/>
<feature type="transmembrane region" description="Helical" evidence="13">
    <location>
        <begin position="460"/>
        <end position="480"/>
    </location>
</feature>
<keyword evidence="6" id="KW-0633">Potassium transport</keyword>
<keyword evidence="8 12" id="KW-0630">Potassium</keyword>
<dbReference type="PIRSF" id="PIRSF006247">
    <property type="entry name" value="TrkH"/>
    <property type="match status" value="1"/>
</dbReference>
<evidence type="ECO:0000256" key="12">
    <source>
        <dbReference type="PIRSR" id="PIRSR006247-1"/>
    </source>
</evidence>
<reference evidence="14 15" key="1">
    <citation type="submission" date="2018-08" db="EMBL/GenBank/DDBJ databases">
        <title>Meiothermus granaticius genome AF-68 sequencing project.</title>
        <authorList>
            <person name="Da Costa M.S."/>
            <person name="Albuquerque L."/>
            <person name="Raposo P."/>
            <person name="Froufe H.J.C."/>
            <person name="Barroso C.S."/>
            <person name="Egas C."/>
        </authorList>
    </citation>
    <scope>NUCLEOTIDE SEQUENCE [LARGE SCALE GENOMIC DNA]</scope>
    <source>
        <strain evidence="14 15">AF-68</strain>
    </source>
</reference>
<feature type="transmembrane region" description="Helical" evidence="13">
    <location>
        <begin position="46"/>
        <end position="65"/>
    </location>
</feature>
<comment type="similarity">
    <text evidence="2">Belongs to the TrkH potassium transport family.</text>
</comment>
<evidence type="ECO:0000256" key="4">
    <source>
        <dbReference type="ARBA" id="ARBA00022475"/>
    </source>
</evidence>
<evidence type="ECO:0000256" key="5">
    <source>
        <dbReference type="ARBA" id="ARBA00022519"/>
    </source>
</evidence>
<feature type="binding site" evidence="12">
    <location>
        <position position="226"/>
    </location>
    <ligand>
        <name>K(+)</name>
        <dbReference type="ChEBI" id="CHEBI:29103"/>
    </ligand>
</feature>
<keyword evidence="15" id="KW-1185">Reference proteome</keyword>
<keyword evidence="4" id="KW-1003">Cell membrane</keyword>
<evidence type="ECO:0000256" key="3">
    <source>
        <dbReference type="ARBA" id="ARBA00022448"/>
    </source>
</evidence>
<dbReference type="EMBL" id="QWLB01000002">
    <property type="protein sequence ID" value="RIH93883.1"/>
    <property type="molecule type" value="Genomic_DNA"/>
</dbReference>
<feature type="transmembrane region" description="Helical" evidence="13">
    <location>
        <begin position="15"/>
        <end position="40"/>
    </location>
</feature>
<keyword evidence="11 13" id="KW-0472">Membrane</keyword>
<feature type="transmembrane region" description="Helical" evidence="13">
    <location>
        <begin position="279"/>
        <end position="297"/>
    </location>
</feature>
<feature type="transmembrane region" description="Helical" evidence="13">
    <location>
        <begin position="241"/>
        <end position="259"/>
    </location>
</feature>
<feature type="binding site" evidence="12">
    <location>
        <position position="441"/>
    </location>
    <ligand>
        <name>K(+)</name>
        <dbReference type="ChEBI" id="CHEBI:29103"/>
    </ligand>
</feature>
<dbReference type="Pfam" id="PF02386">
    <property type="entry name" value="TrkH"/>
    <property type="match status" value="1"/>
</dbReference>
<dbReference type="GO" id="GO:0005886">
    <property type="term" value="C:plasma membrane"/>
    <property type="evidence" value="ECO:0007669"/>
    <property type="project" value="UniProtKB-SubCell"/>
</dbReference>
<dbReference type="InterPro" id="IPR003445">
    <property type="entry name" value="Cat_transpt"/>
</dbReference>
<keyword evidence="9 13" id="KW-1133">Transmembrane helix</keyword>
<feature type="binding site" evidence="12">
    <location>
        <position position="117"/>
    </location>
    <ligand>
        <name>K(+)</name>
        <dbReference type="ChEBI" id="CHEBI:29103"/>
    </ligand>
</feature>
<comment type="caution">
    <text evidence="14">The sequence shown here is derived from an EMBL/GenBank/DDBJ whole genome shotgun (WGS) entry which is preliminary data.</text>
</comment>
<feature type="binding site" evidence="12">
    <location>
        <position position="325"/>
    </location>
    <ligand>
        <name>K(+)</name>
        <dbReference type="ChEBI" id="CHEBI:29103"/>
    </ligand>
</feature>
<dbReference type="Proteomes" id="UP000266178">
    <property type="component" value="Unassembled WGS sequence"/>
</dbReference>
<evidence type="ECO:0000256" key="7">
    <source>
        <dbReference type="ARBA" id="ARBA00022692"/>
    </source>
</evidence>
<evidence type="ECO:0000256" key="10">
    <source>
        <dbReference type="ARBA" id="ARBA00023065"/>
    </source>
</evidence>
<keyword evidence="7 13" id="KW-0812">Transmembrane</keyword>
<feature type="transmembrane region" description="Helical" evidence="13">
    <location>
        <begin position="335"/>
        <end position="354"/>
    </location>
</feature>
<feature type="transmembrane region" description="Helical" evidence="13">
    <location>
        <begin position="403"/>
        <end position="424"/>
    </location>
</feature>
<dbReference type="AlphaFoldDB" id="A0A399FCD7"/>
<protein>
    <submittedName>
        <fullName evidence="14">Trk system potassium uptake protein TrkG</fullName>
    </submittedName>
</protein>
<accession>A0A399FCD7</accession>
<keyword evidence="10" id="KW-0406">Ion transport</keyword>
<dbReference type="PANTHER" id="PTHR32024:SF2">
    <property type="entry name" value="TRK SYSTEM POTASSIUM UPTAKE PROTEIN TRKG-RELATED"/>
    <property type="match status" value="1"/>
</dbReference>
<sequence length="490" mass="52540">MQYSSRLPERYIPKVTLFFLGTVYLSLGVILLLLAVAALALREPGLGFGLGALLGIGLGVAFRRAGRGWEEPSRAEALLSVVVLWAMVPPLGAFPYWFSGGMPFLNGLFEATAGFTTSGASTLGEFSSIGYTLLLYRNLSQWLGGLGILVLLASVLTLLGVAGRQIFLSENTGLGRESLTPRLRSASRNVAVVYGGLTLLAAVAYALAGVPSFEAVGNALSTLSTGGFSPNPYSFETYPPLAQWMGTLFMFLGGANFLLQYRFFFRRDPKLLGELEFRVYSAIILIAGLGLTLLLYTHPSNGESYSFSEALRHAFFNVTSYITTTGFRSTPLSGWAPAAQAILLALMFVGGCAGSSTGGIRVLRWLVIGALVRRELLRSVHPQAVVTLRIGGRPISEDVMRSVAAFITLYVGLLAASTLVISVAENNFVLGFTAAAQAIGNAGPGLGLHSYADLHPLSKIVLMIQMWAGRIELIPVFLLLTPELWKRLRG</sequence>
<feature type="binding site" evidence="12">
    <location>
        <position position="324"/>
    </location>
    <ligand>
        <name>K(+)</name>
        <dbReference type="ChEBI" id="CHEBI:29103"/>
    </ligand>
</feature>
<feature type="transmembrane region" description="Helical" evidence="13">
    <location>
        <begin position="189"/>
        <end position="208"/>
    </location>
</feature>
<keyword evidence="3" id="KW-0813">Transport</keyword>
<gene>
    <name evidence="14" type="primary">trkG</name>
    <name evidence="14" type="ORF">Mgrana_00232</name>
</gene>